<feature type="transmembrane region" description="Helical" evidence="1">
    <location>
        <begin position="84"/>
        <end position="105"/>
    </location>
</feature>
<protein>
    <submittedName>
        <fullName evidence="3">VTT domain-containing protein</fullName>
    </submittedName>
</protein>
<keyword evidence="1" id="KW-0472">Membrane</keyword>
<evidence type="ECO:0000259" key="2">
    <source>
        <dbReference type="Pfam" id="PF09335"/>
    </source>
</evidence>
<feature type="domain" description="VTT" evidence="2">
    <location>
        <begin position="27"/>
        <end position="134"/>
    </location>
</feature>
<keyword evidence="4" id="KW-1185">Reference proteome</keyword>
<dbReference type="EMBL" id="CP093379">
    <property type="protein sequence ID" value="UNM95101.1"/>
    <property type="molecule type" value="Genomic_DNA"/>
</dbReference>
<evidence type="ECO:0000313" key="4">
    <source>
        <dbReference type="Proteomes" id="UP000829542"/>
    </source>
</evidence>
<sequence length="143" mass="16042">MSISVYEGLWLLLLSSFTSSTILPGSSEAALVAFIYHYPPYMISAFWVATVGNTLGSILMLIIGRIFPEKKILSPKVERFIKRYGAWSLLFSSLPIIGDLLPTAAGWLRLNIFYCLITIFIGKAIRYLLVILLLDVTRSQFGF</sequence>
<dbReference type="Proteomes" id="UP000829542">
    <property type="component" value="Chromosome"/>
</dbReference>
<keyword evidence="1" id="KW-0812">Transmembrane</keyword>
<dbReference type="PANTHER" id="PTHR42709:SF4">
    <property type="entry name" value="INNER MEMBRANE PROTEIN YQAA"/>
    <property type="match status" value="1"/>
</dbReference>
<feature type="transmembrane region" description="Helical" evidence="1">
    <location>
        <begin position="111"/>
        <end position="134"/>
    </location>
</feature>
<dbReference type="Pfam" id="PF09335">
    <property type="entry name" value="VTT_dom"/>
    <property type="match status" value="1"/>
</dbReference>
<gene>
    <name evidence="3" type="ORF">MMG00_07595</name>
</gene>
<reference evidence="3 4" key="1">
    <citation type="submission" date="2022-03" db="EMBL/GenBank/DDBJ databases">
        <title>Ignatzschineria rhizosphaerae HR5S32.</title>
        <authorList>
            <person name="Sun J.Q."/>
            <person name="Feng J.Y."/>
        </authorList>
    </citation>
    <scope>NUCLEOTIDE SEQUENCE [LARGE SCALE GENOMIC DNA]</scope>
    <source>
        <strain evidence="3 4">HR5S32</strain>
    </source>
</reference>
<dbReference type="RefSeq" id="WP_242147022.1">
    <property type="nucleotide sequence ID" value="NZ_CP093379.1"/>
</dbReference>
<keyword evidence="1" id="KW-1133">Transmembrane helix</keyword>
<organism evidence="3 4">
    <name type="scientific">Ignatzschineria rhizosphaerae</name>
    <dbReference type="NCBI Taxonomy" id="2923279"/>
    <lineage>
        <taxon>Bacteria</taxon>
        <taxon>Pseudomonadati</taxon>
        <taxon>Pseudomonadota</taxon>
        <taxon>Gammaproteobacteria</taxon>
        <taxon>Cardiobacteriales</taxon>
        <taxon>Ignatzschineriaceae</taxon>
        <taxon>Ignatzschineria</taxon>
    </lineage>
</organism>
<proteinExistence type="predicted"/>
<accession>A0ABY3X312</accession>
<dbReference type="InterPro" id="IPR051311">
    <property type="entry name" value="DedA_domain"/>
</dbReference>
<dbReference type="InterPro" id="IPR032816">
    <property type="entry name" value="VTT_dom"/>
</dbReference>
<feature type="transmembrane region" description="Helical" evidence="1">
    <location>
        <begin position="45"/>
        <end position="63"/>
    </location>
</feature>
<evidence type="ECO:0000256" key="1">
    <source>
        <dbReference type="SAM" id="Phobius"/>
    </source>
</evidence>
<evidence type="ECO:0000313" key="3">
    <source>
        <dbReference type="EMBL" id="UNM95101.1"/>
    </source>
</evidence>
<dbReference type="PANTHER" id="PTHR42709">
    <property type="entry name" value="ALKALINE PHOSPHATASE LIKE PROTEIN"/>
    <property type="match status" value="1"/>
</dbReference>
<name>A0ABY3X312_9GAMM</name>